<evidence type="ECO:0000256" key="5">
    <source>
        <dbReference type="ARBA" id="ARBA00022989"/>
    </source>
</evidence>
<evidence type="ECO:0000256" key="7">
    <source>
        <dbReference type="SAM" id="Phobius"/>
    </source>
</evidence>
<keyword evidence="2" id="KW-0813">Transport</keyword>
<dbReference type="PANTHER" id="PTHR23513">
    <property type="entry name" value="INTEGRAL MEMBRANE EFFLUX PROTEIN-RELATED"/>
    <property type="match status" value="1"/>
</dbReference>
<evidence type="ECO:0000313" key="12">
    <source>
        <dbReference type="EMBL" id="CAB5078027.1"/>
    </source>
</evidence>
<evidence type="ECO:0000259" key="8">
    <source>
        <dbReference type="PROSITE" id="PS50850"/>
    </source>
</evidence>
<dbReference type="CDD" id="cd06173">
    <property type="entry name" value="MFS_MefA_like"/>
    <property type="match status" value="1"/>
</dbReference>
<dbReference type="InterPro" id="IPR036259">
    <property type="entry name" value="MFS_trans_sf"/>
</dbReference>
<dbReference type="Pfam" id="PF05977">
    <property type="entry name" value="MFS_3"/>
    <property type="match status" value="1"/>
</dbReference>
<feature type="transmembrane region" description="Helical" evidence="7">
    <location>
        <begin position="257"/>
        <end position="275"/>
    </location>
</feature>
<dbReference type="GO" id="GO:0005886">
    <property type="term" value="C:plasma membrane"/>
    <property type="evidence" value="ECO:0007669"/>
    <property type="project" value="UniProtKB-SubCell"/>
</dbReference>
<evidence type="ECO:0000256" key="1">
    <source>
        <dbReference type="ARBA" id="ARBA00004651"/>
    </source>
</evidence>
<proteinExistence type="predicted"/>
<reference evidence="11" key="1">
    <citation type="submission" date="2020-05" db="EMBL/GenBank/DDBJ databases">
        <authorList>
            <person name="Chiriac C."/>
            <person name="Salcher M."/>
            <person name="Ghai R."/>
            <person name="Kavagutti S V."/>
        </authorList>
    </citation>
    <scope>NUCLEOTIDE SEQUENCE</scope>
</reference>
<evidence type="ECO:0000256" key="3">
    <source>
        <dbReference type="ARBA" id="ARBA00022475"/>
    </source>
</evidence>
<sequence>MSGAMRSFQHRNYRLFFASSVVSNIGTWVQRVAQDWLVLQLTHSGTALGIVTGLQFLPTLLFSLLGGSIADRFDKRKILALTNAGGGVAALTLGTLVLMGNVQIWQVYLLAFGLGFASAIDAPVRQAFSIELVGPDDLQNAVSLNSANFNGGRLIGPALSGLMINAFGTGPSFILNGISFIAVITSLFMMDPTQLHRKKRDQDLSVRIRDGFSYLRKRRDLLEVIVVVGAMATFGLNFQITTALMAKDVFHRGAGSFGLLGTCIAVGSLSGSILATRRERKPGGQRVMHGAALFGLASIGAAFMPTYETFALALPICGGLAITTMIAANTTVQMGADPEIRGRVMGIYMMTLIGGAPFGSPMVGWLAEAVGTRFTIAFGGAVTCLAALIVLIIGKRSEASDLK</sequence>
<dbReference type="PANTHER" id="PTHR23513:SF11">
    <property type="entry name" value="STAPHYLOFERRIN A TRANSPORTER"/>
    <property type="match status" value="1"/>
</dbReference>
<evidence type="ECO:0000313" key="10">
    <source>
        <dbReference type="EMBL" id="CAB4690009.1"/>
    </source>
</evidence>
<feature type="transmembrane region" description="Helical" evidence="7">
    <location>
        <begin position="221"/>
        <end position="245"/>
    </location>
</feature>
<dbReference type="SUPFAM" id="SSF103473">
    <property type="entry name" value="MFS general substrate transporter"/>
    <property type="match status" value="1"/>
</dbReference>
<evidence type="ECO:0000313" key="9">
    <source>
        <dbReference type="EMBL" id="CAB4677963.1"/>
    </source>
</evidence>
<keyword evidence="5 7" id="KW-1133">Transmembrane helix</keyword>
<name>A0A6J7B454_9ZZZZ</name>
<feature type="transmembrane region" description="Helical" evidence="7">
    <location>
        <begin position="310"/>
        <end position="332"/>
    </location>
</feature>
<accession>A0A6J7B454</accession>
<feature type="transmembrane region" description="Helical" evidence="7">
    <location>
        <begin position="45"/>
        <end position="66"/>
    </location>
</feature>
<dbReference type="Gene3D" id="1.20.1250.20">
    <property type="entry name" value="MFS general substrate transporter like domains"/>
    <property type="match status" value="1"/>
</dbReference>
<dbReference type="InterPro" id="IPR010290">
    <property type="entry name" value="TM_effector"/>
</dbReference>
<evidence type="ECO:0000313" key="11">
    <source>
        <dbReference type="EMBL" id="CAB4839891.1"/>
    </source>
</evidence>
<organism evidence="11">
    <name type="scientific">freshwater metagenome</name>
    <dbReference type="NCBI Taxonomy" id="449393"/>
    <lineage>
        <taxon>unclassified sequences</taxon>
        <taxon>metagenomes</taxon>
        <taxon>ecological metagenomes</taxon>
    </lineage>
</organism>
<feature type="domain" description="Major facilitator superfamily (MFS) profile" evidence="8">
    <location>
        <begin position="1"/>
        <end position="194"/>
    </location>
</feature>
<dbReference type="PROSITE" id="PS50850">
    <property type="entry name" value="MFS"/>
    <property type="match status" value="2"/>
</dbReference>
<feature type="transmembrane region" description="Helical" evidence="7">
    <location>
        <begin position="373"/>
        <end position="393"/>
    </location>
</feature>
<feature type="transmembrane region" description="Helical" evidence="7">
    <location>
        <begin position="78"/>
        <end position="99"/>
    </location>
</feature>
<evidence type="ECO:0000256" key="4">
    <source>
        <dbReference type="ARBA" id="ARBA00022692"/>
    </source>
</evidence>
<evidence type="ECO:0000256" key="2">
    <source>
        <dbReference type="ARBA" id="ARBA00022448"/>
    </source>
</evidence>
<dbReference type="AlphaFoldDB" id="A0A6J7B454"/>
<protein>
    <submittedName>
        <fullName evidence="11">Unannotated protein</fullName>
    </submittedName>
</protein>
<feature type="transmembrane region" description="Helical" evidence="7">
    <location>
        <begin position="12"/>
        <end position="33"/>
    </location>
</feature>
<keyword evidence="4 7" id="KW-0812">Transmembrane</keyword>
<keyword evidence="6 7" id="KW-0472">Membrane</keyword>
<feature type="domain" description="Major facilitator superfamily (MFS) profile" evidence="8">
    <location>
        <begin position="206"/>
        <end position="403"/>
    </location>
</feature>
<keyword evidence="3" id="KW-1003">Cell membrane</keyword>
<feature type="transmembrane region" description="Helical" evidence="7">
    <location>
        <begin position="344"/>
        <end position="367"/>
    </location>
</feature>
<comment type="subcellular location">
    <subcellularLocation>
        <location evidence="1">Cell membrane</location>
        <topology evidence="1">Multi-pass membrane protein</topology>
    </subcellularLocation>
</comment>
<gene>
    <name evidence="9" type="ORF">UFOPK2342_00925</name>
    <name evidence="10" type="ORF">UFOPK2423_00513</name>
    <name evidence="11" type="ORF">UFOPK3266_00006</name>
    <name evidence="12" type="ORF">UFOPK4367_01458</name>
</gene>
<dbReference type="InterPro" id="IPR020846">
    <property type="entry name" value="MFS_dom"/>
</dbReference>
<feature type="transmembrane region" description="Helical" evidence="7">
    <location>
        <begin position="287"/>
        <end position="304"/>
    </location>
</feature>
<dbReference type="EMBL" id="CAFBAA010000001">
    <property type="protein sequence ID" value="CAB4839891.1"/>
    <property type="molecule type" value="Genomic_DNA"/>
</dbReference>
<evidence type="ECO:0000256" key="6">
    <source>
        <dbReference type="ARBA" id="ARBA00023136"/>
    </source>
</evidence>
<dbReference type="EMBL" id="CAFBRC010000135">
    <property type="protein sequence ID" value="CAB5078027.1"/>
    <property type="molecule type" value="Genomic_DNA"/>
</dbReference>
<dbReference type="EMBL" id="CAEZXB010000015">
    <property type="protein sequence ID" value="CAB4677963.1"/>
    <property type="molecule type" value="Genomic_DNA"/>
</dbReference>
<dbReference type="GO" id="GO:0022857">
    <property type="term" value="F:transmembrane transporter activity"/>
    <property type="evidence" value="ECO:0007669"/>
    <property type="project" value="InterPro"/>
</dbReference>
<feature type="transmembrane region" description="Helical" evidence="7">
    <location>
        <begin position="173"/>
        <end position="190"/>
    </location>
</feature>
<dbReference type="EMBL" id="CAEZXN010000007">
    <property type="protein sequence ID" value="CAB4690009.1"/>
    <property type="molecule type" value="Genomic_DNA"/>
</dbReference>